<dbReference type="Gene3D" id="3.30.70.270">
    <property type="match status" value="2"/>
</dbReference>
<dbReference type="PANTHER" id="PTHR37984:SF5">
    <property type="entry name" value="PROTEIN NYNRIN-LIKE"/>
    <property type="match status" value="1"/>
</dbReference>
<dbReference type="FunFam" id="3.30.70.270:FF:000020">
    <property type="entry name" value="Transposon Tf2-6 polyprotein-like Protein"/>
    <property type="match status" value="1"/>
</dbReference>
<keyword evidence="5" id="KW-0255">Endonuclease</keyword>
<dbReference type="Gene3D" id="2.40.70.10">
    <property type="entry name" value="Acid Proteases"/>
    <property type="match status" value="1"/>
</dbReference>
<sequence length="649" mass="73183">MTVVYVTVVGVSTREARAVFVTPCVTRVIEKDISRKYIDRRNRVLETRTVAALQPAENIDTIRVIDRVNAMNAHNKHMIDVIIDGKMLQMEIDSGAPCGIVSVNTLRKIKPRFALEKTNRQFVSYTGHQILCISCIPVKVTIGHTTRELNLFVVKGPFDALFGREWISHFVHKIDFKKLFSAPETVHMISTAVPSLTQGQKAQLDQLLAKYKDIFSSTAGTLTGPPISLHLKPDEHPIPKTEHIFSQLKGAKFFCHLDITDAYSHLVLNEESSHVLTLNTPTHGIIRPVRAVYGSSSIPAIWQRKIETVLQGLENVKNFFDDMVLYAENFESLLKMLDLVLQRLREHGLHLNRDKCVFATSAIKFLGHKVDSQGIHKSDKHVQAIRNAPKPSTPEELQLFLGKATYYSFFIPDLSTRNCPLRNMLLVKPYKWTPTAEKAYDNIKNVLVSPQVLMPYDPTRSLLLATDASKTGLGAVLSHRLDNGQERPIAYASRTMSATEQRYPQINKEALVEAGQDLARSGYKAPEANYRLGSNCLVLEHRVVIPPAFRETILKELHTAHLGIVKIKGLARSFVFWPGIDSDIEGEAKTCSECAKNAHKPPKYRRHHWEYPKSPTELQSPSYQTMVRSLQPWSSNHFFEEAVLNSTSS</sequence>
<evidence type="ECO:0000259" key="8">
    <source>
        <dbReference type="Pfam" id="PF17919"/>
    </source>
</evidence>
<dbReference type="CDD" id="cd01647">
    <property type="entry name" value="RT_LTR"/>
    <property type="match status" value="1"/>
</dbReference>
<evidence type="ECO:0000313" key="10">
    <source>
        <dbReference type="Proteomes" id="UP000504618"/>
    </source>
</evidence>
<organism evidence="10 11">
    <name type="scientific">Temnothorax curvispinosus</name>
    <dbReference type="NCBI Taxonomy" id="300111"/>
    <lineage>
        <taxon>Eukaryota</taxon>
        <taxon>Metazoa</taxon>
        <taxon>Ecdysozoa</taxon>
        <taxon>Arthropoda</taxon>
        <taxon>Hexapoda</taxon>
        <taxon>Insecta</taxon>
        <taxon>Pterygota</taxon>
        <taxon>Neoptera</taxon>
        <taxon>Endopterygota</taxon>
        <taxon>Hymenoptera</taxon>
        <taxon>Apocrita</taxon>
        <taxon>Aculeata</taxon>
        <taxon>Formicoidea</taxon>
        <taxon>Formicidae</taxon>
        <taxon>Myrmicinae</taxon>
        <taxon>Temnothorax</taxon>
    </lineage>
</organism>
<dbReference type="Gene3D" id="1.10.340.70">
    <property type="match status" value="1"/>
</dbReference>
<dbReference type="InterPro" id="IPR041577">
    <property type="entry name" value="RT_RNaseH_2"/>
</dbReference>
<keyword evidence="5" id="KW-0378">Hydrolase</keyword>
<evidence type="ECO:0000256" key="1">
    <source>
        <dbReference type="ARBA" id="ARBA00012493"/>
    </source>
</evidence>
<reference evidence="11" key="1">
    <citation type="submission" date="2025-08" db="UniProtKB">
        <authorList>
            <consortium name="RefSeq"/>
        </authorList>
    </citation>
    <scope>IDENTIFICATION</scope>
    <source>
        <tissue evidence="11">Whole body</tissue>
    </source>
</reference>
<dbReference type="FunFam" id="3.30.70.270:FF:000003">
    <property type="entry name" value="Transposon Ty3-G Gag-Pol polyprotein"/>
    <property type="match status" value="1"/>
</dbReference>
<dbReference type="GeneID" id="112456811"/>
<evidence type="ECO:0000256" key="6">
    <source>
        <dbReference type="ARBA" id="ARBA00023268"/>
    </source>
</evidence>
<dbReference type="EC" id="2.7.7.49" evidence="1"/>
<dbReference type="Gene3D" id="3.10.10.10">
    <property type="entry name" value="HIV Type 1 Reverse Transcriptase, subunit A, domain 1"/>
    <property type="match status" value="1"/>
</dbReference>
<gene>
    <name evidence="11" type="primary">LOC112456811</name>
</gene>
<dbReference type="InterPro" id="IPR043128">
    <property type="entry name" value="Rev_trsase/Diguanyl_cyclase"/>
</dbReference>
<feature type="domain" description="Reverse transcriptase" evidence="7">
    <location>
        <begin position="232"/>
        <end position="370"/>
    </location>
</feature>
<accession>A0A6J1PZP8</accession>
<keyword evidence="6" id="KW-0511">Multifunctional enzyme</keyword>
<dbReference type="Pfam" id="PF17919">
    <property type="entry name" value="RT_RNaseH_2"/>
    <property type="match status" value="1"/>
</dbReference>
<dbReference type="InterPro" id="IPR041588">
    <property type="entry name" value="Integrase_H2C2"/>
</dbReference>
<dbReference type="OrthoDB" id="7552603at2759"/>
<feature type="domain" description="Integrase zinc-binding" evidence="9">
    <location>
        <begin position="545"/>
        <end position="599"/>
    </location>
</feature>
<dbReference type="InterPro" id="IPR000477">
    <property type="entry name" value="RT_dom"/>
</dbReference>
<dbReference type="SUPFAM" id="SSF56672">
    <property type="entry name" value="DNA/RNA polymerases"/>
    <property type="match status" value="1"/>
</dbReference>
<evidence type="ECO:0000313" key="11">
    <source>
        <dbReference type="RefSeq" id="XP_024875334.1"/>
    </source>
</evidence>
<protein>
    <recommendedName>
        <fullName evidence="1">RNA-directed DNA polymerase</fullName>
        <ecNumber evidence="1">2.7.7.49</ecNumber>
    </recommendedName>
</protein>
<dbReference type="PANTHER" id="PTHR37984">
    <property type="entry name" value="PROTEIN CBG26694"/>
    <property type="match status" value="1"/>
</dbReference>
<dbReference type="InterPro" id="IPR021109">
    <property type="entry name" value="Peptidase_aspartic_dom_sf"/>
</dbReference>
<evidence type="ECO:0000259" key="9">
    <source>
        <dbReference type="Pfam" id="PF17921"/>
    </source>
</evidence>
<dbReference type="GO" id="GO:0003964">
    <property type="term" value="F:RNA-directed DNA polymerase activity"/>
    <property type="evidence" value="ECO:0007669"/>
    <property type="project" value="UniProtKB-EC"/>
</dbReference>
<feature type="domain" description="Reverse transcriptase/retrotransposon-derived protein RNase H-like" evidence="8">
    <location>
        <begin position="432"/>
        <end position="511"/>
    </location>
</feature>
<dbReference type="InterPro" id="IPR043502">
    <property type="entry name" value="DNA/RNA_pol_sf"/>
</dbReference>
<evidence type="ECO:0000256" key="2">
    <source>
        <dbReference type="ARBA" id="ARBA00022679"/>
    </source>
</evidence>
<evidence type="ECO:0000259" key="7">
    <source>
        <dbReference type="Pfam" id="PF00078"/>
    </source>
</evidence>
<evidence type="ECO:0000256" key="3">
    <source>
        <dbReference type="ARBA" id="ARBA00022695"/>
    </source>
</evidence>
<dbReference type="AlphaFoldDB" id="A0A6J1PZP8"/>
<keyword evidence="3" id="KW-0548">Nucleotidyltransferase</keyword>
<keyword evidence="2" id="KW-0808">Transferase</keyword>
<keyword evidence="4" id="KW-0540">Nuclease</keyword>
<dbReference type="Proteomes" id="UP000504618">
    <property type="component" value="Unplaced"/>
</dbReference>
<dbReference type="InterPro" id="IPR050951">
    <property type="entry name" value="Retrovirus_Pol_polyprotein"/>
</dbReference>
<proteinExistence type="predicted"/>
<dbReference type="Gene3D" id="3.10.20.370">
    <property type="match status" value="1"/>
</dbReference>
<dbReference type="Pfam" id="PF17921">
    <property type="entry name" value="Integrase_H2C2"/>
    <property type="match status" value="1"/>
</dbReference>
<dbReference type="RefSeq" id="XP_024875334.1">
    <property type="nucleotide sequence ID" value="XM_025019566.1"/>
</dbReference>
<dbReference type="SUPFAM" id="SSF50630">
    <property type="entry name" value="Acid proteases"/>
    <property type="match status" value="1"/>
</dbReference>
<keyword evidence="10" id="KW-1185">Reference proteome</keyword>
<evidence type="ECO:0000256" key="5">
    <source>
        <dbReference type="ARBA" id="ARBA00022759"/>
    </source>
</evidence>
<name>A0A6J1PZP8_9HYME</name>
<evidence type="ECO:0000256" key="4">
    <source>
        <dbReference type="ARBA" id="ARBA00022722"/>
    </source>
</evidence>
<dbReference type="Pfam" id="PF00078">
    <property type="entry name" value="RVT_1"/>
    <property type="match status" value="1"/>
</dbReference>